<accession>A0A1B6HD81</accession>
<feature type="region of interest" description="Disordered" evidence="1">
    <location>
        <begin position="164"/>
        <end position="225"/>
    </location>
</feature>
<dbReference type="EMBL" id="GECU01035002">
    <property type="protein sequence ID" value="JAS72704.1"/>
    <property type="molecule type" value="Transcribed_RNA"/>
</dbReference>
<feature type="compositionally biased region" description="Polar residues" evidence="1">
    <location>
        <begin position="192"/>
        <end position="204"/>
    </location>
</feature>
<name>A0A1B6HD81_9HEMI</name>
<evidence type="ECO:0000256" key="1">
    <source>
        <dbReference type="SAM" id="MobiDB-lite"/>
    </source>
</evidence>
<feature type="compositionally biased region" description="Basic and acidic residues" evidence="1">
    <location>
        <begin position="164"/>
        <end position="191"/>
    </location>
</feature>
<proteinExistence type="predicted"/>
<reference evidence="2" key="1">
    <citation type="submission" date="2015-11" db="EMBL/GenBank/DDBJ databases">
        <title>De novo transcriptome assembly of four potential Pierce s Disease insect vectors from Arizona vineyards.</title>
        <authorList>
            <person name="Tassone E.E."/>
        </authorList>
    </citation>
    <scope>NUCLEOTIDE SEQUENCE</scope>
</reference>
<evidence type="ECO:0000313" key="2">
    <source>
        <dbReference type="EMBL" id="JAS72704.1"/>
    </source>
</evidence>
<dbReference type="AlphaFoldDB" id="A0A1B6HD81"/>
<organism evidence="2">
    <name type="scientific">Homalodisca liturata</name>
    <dbReference type="NCBI Taxonomy" id="320908"/>
    <lineage>
        <taxon>Eukaryota</taxon>
        <taxon>Metazoa</taxon>
        <taxon>Ecdysozoa</taxon>
        <taxon>Arthropoda</taxon>
        <taxon>Hexapoda</taxon>
        <taxon>Insecta</taxon>
        <taxon>Pterygota</taxon>
        <taxon>Neoptera</taxon>
        <taxon>Paraneoptera</taxon>
        <taxon>Hemiptera</taxon>
        <taxon>Auchenorrhyncha</taxon>
        <taxon>Membracoidea</taxon>
        <taxon>Cicadellidae</taxon>
        <taxon>Cicadellinae</taxon>
        <taxon>Proconiini</taxon>
        <taxon>Homalodisca</taxon>
    </lineage>
</organism>
<sequence>MVAQTQPALRLNCALQPDGTIIQPYPVSQVGNNGLRNIYPFADTLIPKMAEGPLIINGRTLYMDGQRMDQTLGSPFVPDNMDPLIGATFLGEDGQQYVIADPNARSSEDDSQQKKWSQELLQALGLSTDDTTAVSMDDVQKERDQQMKDLKEAKEQLVQLQQEMKEMQQRAAMDEEKKGAKKDLRPAENLKESSQPSQVPVTNTDTKKAEISMKQSKRQTLYGRM</sequence>
<gene>
    <name evidence="2" type="ORF">g.27586</name>
</gene>
<protein>
    <submittedName>
        <fullName evidence="2">Uncharacterized protein</fullName>
    </submittedName>
</protein>